<evidence type="ECO:0000256" key="1">
    <source>
        <dbReference type="SAM" id="MobiDB-lite"/>
    </source>
</evidence>
<reference evidence="2 3" key="1">
    <citation type="submission" date="2019-03" db="EMBL/GenBank/DDBJ databases">
        <title>First draft genome of Liparis tanakae, snailfish: a comprehensive survey of snailfish specific genes.</title>
        <authorList>
            <person name="Kim W."/>
            <person name="Song I."/>
            <person name="Jeong J.-H."/>
            <person name="Kim D."/>
            <person name="Kim S."/>
            <person name="Ryu S."/>
            <person name="Song J.Y."/>
            <person name="Lee S.K."/>
        </authorList>
    </citation>
    <scope>NUCLEOTIDE SEQUENCE [LARGE SCALE GENOMIC DNA]</scope>
    <source>
        <tissue evidence="2">Muscle</tissue>
    </source>
</reference>
<proteinExistence type="predicted"/>
<evidence type="ECO:0000313" key="3">
    <source>
        <dbReference type="Proteomes" id="UP000314294"/>
    </source>
</evidence>
<feature type="region of interest" description="Disordered" evidence="1">
    <location>
        <begin position="49"/>
        <end position="138"/>
    </location>
</feature>
<dbReference type="Proteomes" id="UP000314294">
    <property type="component" value="Unassembled WGS sequence"/>
</dbReference>
<dbReference type="EMBL" id="SRLO01000751">
    <property type="protein sequence ID" value="TNN47252.1"/>
    <property type="molecule type" value="Genomic_DNA"/>
</dbReference>
<organism evidence="2 3">
    <name type="scientific">Liparis tanakae</name>
    <name type="common">Tanaka's snailfish</name>
    <dbReference type="NCBI Taxonomy" id="230148"/>
    <lineage>
        <taxon>Eukaryota</taxon>
        <taxon>Metazoa</taxon>
        <taxon>Chordata</taxon>
        <taxon>Craniata</taxon>
        <taxon>Vertebrata</taxon>
        <taxon>Euteleostomi</taxon>
        <taxon>Actinopterygii</taxon>
        <taxon>Neopterygii</taxon>
        <taxon>Teleostei</taxon>
        <taxon>Neoteleostei</taxon>
        <taxon>Acanthomorphata</taxon>
        <taxon>Eupercaria</taxon>
        <taxon>Perciformes</taxon>
        <taxon>Cottioidei</taxon>
        <taxon>Cottales</taxon>
        <taxon>Liparidae</taxon>
        <taxon>Liparis</taxon>
    </lineage>
</organism>
<feature type="compositionally biased region" description="Basic residues" evidence="1">
    <location>
        <begin position="84"/>
        <end position="100"/>
    </location>
</feature>
<feature type="compositionally biased region" description="Basic and acidic residues" evidence="1">
    <location>
        <begin position="55"/>
        <end position="74"/>
    </location>
</feature>
<protein>
    <submittedName>
        <fullName evidence="2">Uncharacterized protein</fullName>
    </submittedName>
</protein>
<evidence type="ECO:0000313" key="2">
    <source>
        <dbReference type="EMBL" id="TNN47252.1"/>
    </source>
</evidence>
<gene>
    <name evidence="2" type="ORF">EYF80_042560</name>
</gene>
<comment type="caution">
    <text evidence="2">The sequence shown here is derived from an EMBL/GenBank/DDBJ whole genome shotgun (WGS) entry which is preliminary data.</text>
</comment>
<keyword evidence="3" id="KW-1185">Reference proteome</keyword>
<sequence>MNGRLKGERDRCSVNAELALHQRIQLMIGNGHEADVVVAVCSLSGVTVPGALTLDDPREDDKNKTSRHPQRDNSRAAIPYERSSRKRKKKKKKRERRMRKVFSPVPVQSHGFGSRPEPSVRSLIVQKPGASEPSVSQAGLEGLDAYGVNEGEAEWCSGSG</sequence>
<dbReference type="AlphaFoldDB" id="A0A4Z2G3Y1"/>
<accession>A0A4Z2G3Y1</accession>
<name>A0A4Z2G3Y1_9TELE</name>